<evidence type="ECO:0000256" key="2">
    <source>
        <dbReference type="ARBA" id="ARBA00023235"/>
    </source>
</evidence>
<evidence type="ECO:0000256" key="1">
    <source>
        <dbReference type="ARBA" id="ARBA00007673"/>
    </source>
</evidence>
<dbReference type="SUPFAM" id="SSF54506">
    <property type="entry name" value="Diaminopimelate epimerase-like"/>
    <property type="match status" value="2"/>
</dbReference>
<dbReference type="EMBL" id="JAULSR010000002">
    <property type="protein sequence ID" value="KAK0629737.1"/>
    <property type="molecule type" value="Genomic_DNA"/>
</dbReference>
<evidence type="ECO:0000313" key="4">
    <source>
        <dbReference type="Proteomes" id="UP001174934"/>
    </source>
</evidence>
<evidence type="ECO:0000313" key="3">
    <source>
        <dbReference type="EMBL" id="KAK0629737.1"/>
    </source>
</evidence>
<dbReference type="AlphaFoldDB" id="A0AA40C957"/>
<comment type="similarity">
    <text evidence="1">Belongs to the PrpF family.</text>
</comment>
<dbReference type="PANTHER" id="PTHR43709:SF2">
    <property type="entry name" value="DUF453 DOMAIN PROTEIN (AFU_ORTHOLOGUE AFUA_6G00360)"/>
    <property type="match status" value="1"/>
</dbReference>
<gene>
    <name evidence="3" type="ORF">B0T17DRAFT_489111</name>
</gene>
<dbReference type="PANTHER" id="PTHR43709">
    <property type="entry name" value="ACONITATE ISOMERASE-RELATED"/>
    <property type="match status" value="1"/>
</dbReference>
<sequence>MASARDLELFKKATQLVYGPVHHLSEQAAEAWTPPDNPGAGGHRGRYLWTDAFGVINFLTLSKETCSSAYLILAKRLASTVHTVLGGTRDGTARLPLATEAEPLKGGLRIGKAEAHGSDGDGQYHHYLTLWMFALNRLALATGEGEYNQLAVQLAKAIHPRFVISRGPRDRLRMVWKVSADLERVLVPSEGHLDAATGFVVYRLLQRATEHFDRSSNGSISSSSGILDGEIAEYRELMGREGKMRAGHDPLDLGMGLWMCHFFKDEQWARDIGSQSLAMARLVFDENSGLLGRDASRRLAFREFGACLGIRCYGADEGLEAQVRNVMRFWQTCLESTDDDLRPISLVMYAAALVPGGQLHSQIIPPTTSFPAIFARGGTSNGLVILGEHLPPIDEWHRDGSLDMAGNCGNMSSVVGPISLDEGLVKLPRIEADRAHGFPTALVRVFNTNTSKVIHSRFRVAGNPPRYCAEGDYEMGGVPGKQSKIVLSFIKPGGAKTGRALPTGNPIDILTLSDGSAIQASLVDISNPGVFVRVSDLGIANPKTLDPPSVEADPKLKERLEQIRQAGAVMMGLNPKTESVPKIVLIFPPSYSPPSLDVNIRCLALSMGQAHKAVPLTLALCLGAAAQMPGTIPYQLSARGDNEGIVTIGHPSGKLDVGTTMTDGDIQSAELHRTARVLMKGVVFY</sequence>
<comment type="caution">
    <text evidence="3">The sequence shown here is derived from an EMBL/GenBank/DDBJ whole genome shotgun (WGS) entry which is preliminary data.</text>
</comment>
<keyword evidence="2" id="KW-0413">Isomerase</keyword>
<keyword evidence="4" id="KW-1185">Reference proteome</keyword>
<reference evidence="3" key="1">
    <citation type="submission" date="2023-06" db="EMBL/GenBank/DDBJ databases">
        <title>Genome-scale phylogeny and comparative genomics of the fungal order Sordariales.</title>
        <authorList>
            <consortium name="Lawrence Berkeley National Laboratory"/>
            <person name="Hensen N."/>
            <person name="Bonometti L."/>
            <person name="Westerberg I."/>
            <person name="Brannstrom I.O."/>
            <person name="Guillou S."/>
            <person name="Cros-Aarteil S."/>
            <person name="Calhoun S."/>
            <person name="Haridas S."/>
            <person name="Kuo A."/>
            <person name="Mondo S."/>
            <person name="Pangilinan J."/>
            <person name="Riley R."/>
            <person name="LaButti K."/>
            <person name="Andreopoulos B."/>
            <person name="Lipzen A."/>
            <person name="Chen C."/>
            <person name="Yanf M."/>
            <person name="Daum C."/>
            <person name="Ng V."/>
            <person name="Clum A."/>
            <person name="Steindorff A."/>
            <person name="Ohm R."/>
            <person name="Martin F."/>
            <person name="Silar P."/>
            <person name="Natvig D."/>
            <person name="Lalanne C."/>
            <person name="Gautier V."/>
            <person name="Ament-velasquez S.L."/>
            <person name="Kruys A."/>
            <person name="Hutchinson M.I."/>
            <person name="Powell A.J."/>
            <person name="Barry K."/>
            <person name="Miller A.N."/>
            <person name="Grigoriev I.V."/>
            <person name="Debuchy R."/>
            <person name="Gladieux P."/>
            <person name="Thoren M.H."/>
            <person name="Johannesson H."/>
        </authorList>
    </citation>
    <scope>NUCLEOTIDE SEQUENCE</scope>
    <source>
        <strain evidence="3">SMH3391-2</strain>
    </source>
</reference>
<dbReference type="GO" id="GO:0016853">
    <property type="term" value="F:isomerase activity"/>
    <property type="evidence" value="ECO:0007669"/>
    <property type="project" value="UniProtKB-KW"/>
</dbReference>
<organism evidence="3 4">
    <name type="scientific">Bombardia bombarda</name>
    <dbReference type="NCBI Taxonomy" id="252184"/>
    <lineage>
        <taxon>Eukaryota</taxon>
        <taxon>Fungi</taxon>
        <taxon>Dikarya</taxon>
        <taxon>Ascomycota</taxon>
        <taxon>Pezizomycotina</taxon>
        <taxon>Sordariomycetes</taxon>
        <taxon>Sordariomycetidae</taxon>
        <taxon>Sordariales</taxon>
        <taxon>Lasiosphaeriaceae</taxon>
        <taxon>Bombardia</taxon>
    </lineage>
</organism>
<dbReference type="Proteomes" id="UP001174934">
    <property type="component" value="Unassembled WGS sequence"/>
</dbReference>
<dbReference type="Pfam" id="PF04303">
    <property type="entry name" value="PrpF"/>
    <property type="match status" value="1"/>
</dbReference>
<dbReference type="Gene3D" id="3.10.310.10">
    <property type="entry name" value="Diaminopimelate Epimerase, Chain A, domain 1"/>
    <property type="match status" value="2"/>
</dbReference>
<name>A0AA40C957_9PEZI</name>
<proteinExistence type="inferred from homology"/>
<dbReference type="InterPro" id="IPR007400">
    <property type="entry name" value="PrpF-like"/>
</dbReference>
<protein>
    <submittedName>
        <fullName evidence="3">PrpF protein-domain-containing protein</fullName>
    </submittedName>
</protein>
<accession>A0AA40C957</accession>